<evidence type="ECO:0000256" key="1">
    <source>
        <dbReference type="SAM" id="MobiDB-lite"/>
    </source>
</evidence>
<organism evidence="3 4">
    <name type="scientific">Mycolicibacterium mucogenicum DSM 44124</name>
    <dbReference type="NCBI Taxonomy" id="1226753"/>
    <lineage>
        <taxon>Bacteria</taxon>
        <taxon>Bacillati</taxon>
        <taxon>Actinomycetota</taxon>
        <taxon>Actinomycetes</taxon>
        <taxon>Mycobacteriales</taxon>
        <taxon>Mycobacteriaceae</taxon>
        <taxon>Mycolicibacterium</taxon>
    </lineage>
</organism>
<feature type="signal peptide" evidence="2">
    <location>
        <begin position="1"/>
        <end position="26"/>
    </location>
</feature>
<dbReference type="GeneID" id="76727371"/>
<keyword evidence="2" id="KW-0732">Signal</keyword>
<dbReference type="EMBL" id="CP062008">
    <property type="protein sequence ID" value="QPG67918.1"/>
    <property type="molecule type" value="Genomic_DNA"/>
</dbReference>
<name>A0A8E4R584_MYCMU</name>
<sequence>MTSPARVTLSIHVVMTCIAVAGAPHAAADRNGYLACMKEGVKSFTSCCIDNGGAYAWDPAHEPYPHCSWTASVSPNQGDTPPPTKAPATIEQVPAPGRSS</sequence>
<proteinExistence type="predicted"/>
<dbReference type="RefSeq" id="WP_138158481.1">
    <property type="nucleotide sequence ID" value="NZ_ANBS01000003.1"/>
</dbReference>
<feature type="region of interest" description="Disordered" evidence="1">
    <location>
        <begin position="72"/>
        <end position="100"/>
    </location>
</feature>
<reference evidence="3 4" key="1">
    <citation type="journal article" date="2019" name="BMC Evol. Biol.">
        <title>Comparative genomics of Mycobacterium mucogenicum and Mycobacterium neoaurum clade members emphasizing tRNA and non-coding RNA.</title>
        <authorList>
            <person name="Behra P.R.K."/>
            <person name="Pettersson B.M.F."/>
            <person name="Das S."/>
            <person name="Dasgupta S."/>
            <person name="Kirsebom L.A."/>
        </authorList>
    </citation>
    <scope>NUCLEOTIDE SEQUENCE [LARGE SCALE GENOMIC DNA]</scope>
    <source>
        <strain evidence="3 4">DSM 44124</strain>
    </source>
</reference>
<dbReference type="KEGG" id="mmuc:C1S78_020740"/>
<protein>
    <submittedName>
        <fullName evidence="3">Uncharacterized protein</fullName>
    </submittedName>
</protein>
<keyword evidence="4" id="KW-1185">Reference proteome</keyword>
<reference evidence="3 4" key="2">
    <citation type="journal article" date="2019" name="Sci. Rep.">
        <title>Insight into the biology of Mycobacterium mucogenicum and Mycobacterium neoaurum clade members.</title>
        <authorList>
            <person name="Behra P.R.K."/>
            <person name="Pettersson B.M.F."/>
            <person name="Ramesh M."/>
            <person name="Dasgupta S."/>
            <person name="Kirsebom L.A."/>
        </authorList>
    </citation>
    <scope>NUCLEOTIDE SEQUENCE [LARGE SCALE GENOMIC DNA]</scope>
    <source>
        <strain evidence="3 4">DSM 44124</strain>
    </source>
</reference>
<evidence type="ECO:0000313" key="3">
    <source>
        <dbReference type="EMBL" id="QPG67918.1"/>
    </source>
</evidence>
<gene>
    <name evidence="3" type="ORF">C1S78_020740</name>
</gene>
<evidence type="ECO:0000313" key="4">
    <source>
        <dbReference type="Proteomes" id="UP000309231"/>
    </source>
</evidence>
<dbReference type="AlphaFoldDB" id="A0A8E4R584"/>
<feature type="chain" id="PRO_5038711920" evidence="2">
    <location>
        <begin position="27"/>
        <end position="100"/>
    </location>
</feature>
<accession>A0A8E4R584</accession>
<evidence type="ECO:0000256" key="2">
    <source>
        <dbReference type="SAM" id="SignalP"/>
    </source>
</evidence>
<dbReference type="Proteomes" id="UP000309231">
    <property type="component" value="Chromosome"/>
</dbReference>